<evidence type="ECO:0000313" key="3">
    <source>
        <dbReference type="Proteomes" id="UP001187192"/>
    </source>
</evidence>
<gene>
    <name evidence="1" type="ORF">TIFTF001_056364</name>
    <name evidence="2" type="ORF">TIFTF001_056366</name>
</gene>
<evidence type="ECO:0000313" key="1">
    <source>
        <dbReference type="EMBL" id="GMN75769.1"/>
    </source>
</evidence>
<reference evidence="2" key="1">
    <citation type="submission" date="2023-07" db="EMBL/GenBank/DDBJ databases">
        <title>draft genome sequence of fig (Ficus carica).</title>
        <authorList>
            <person name="Takahashi T."/>
            <person name="Nishimura K."/>
        </authorList>
    </citation>
    <scope>NUCLEOTIDE SEQUENCE</scope>
</reference>
<organism evidence="2 3">
    <name type="scientific">Ficus carica</name>
    <name type="common">Common fig</name>
    <dbReference type="NCBI Taxonomy" id="3494"/>
    <lineage>
        <taxon>Eukaryota</taxon>
        <taxon>Viridiplantae</taxon>
        <taxon>Streptophyta</taxon>
        <taxon>Embryophyta</taxon>
        <taxon>Tracheophyta</taxon>
        <taxon>Spermatophyta</taxon>
        <taxon>Magnoliopsida</taxon>
        <taxon>eudicotyledons</taxon>
        <taxon>Gunneridae</taxon>
        <taxon>Pentapetalae</taxon>
        <taxon>rosids</taxon>
        <taxon>fabids</taxon>
        <taxon>Rosales</taxon>
        <taxon>Moraceae</taxon>
        <taxon>Ficeae</taxon>
        <taxon>Ficus</taxon>
    </lineage>
</organism>
<evidence type="ECO:0000313" key="2">
    <source>
        <dbReference type="EMBL" id="GMN75771.1"/>
    </source>
</evidence>
<name>A0AA88JJP3_FICCA</name>
<proteinExistence type="predicted"/>
<comment type="caution">
    <text evidence="2">The sequence shown here is derived from an EMBL/GenBank/DDBJ whole genome shotgun (WGS) entry which is preliminary data.</text>
</comment>
<keyword evidence="3" id="KW-1185">Reference proteome</keyword>
<dbReference type="EMBL" id="BTGU01020539">
    <property type="protein sequence ID" value="GMN75769.1"/>
    <property type="molecule type" value="Genomic_DNA"/>
</dbReference>
<accession>A0AA88JJP3</accession>
<dbReference type="Proteomes" id="UP001187192">
    <property type="component" value="Unassembled WGS sequence"/>
</dbReference>
<sequence length="10" mass="1101">MNSVRLAACH</sequence>
<protein>
    <submittedName>
        <fullName evidence="2">Uncharacterized protein</fullName>
    </submittedName>
</protein>
<dbReference type="EMBL" id="BTGU01020541">
    <property type="protein sequence ID" value="GMN75771.1"/>
    <property type="molecule type" value="Genomic_DNA"/>
</dbReference>